<evidence type="ECO:0000313" key="1">
    <source>
        <dbReference type="EMBL" id="MCD9645793.1"/>
    </source>
</evidence>
<reference evidence="1 2" key="1">
    <citation type="journal article" date="2021" name="BMC Genomics">
        <title>Datura genome reveals duplications of psychoactive alkaloid biosynthetic genes and high mutation rate following tissue culture.</title>
        <authorList>
            <person name="Rajewski A."/>
            <person name="Carter-House D."/>
            <person name="Stajich J."/>
            <person name="Litt A."/>
        </authorList>
    </citation>
    <scope>NUCLEOTIDE SEQUENCE [LARGE SCALE GENOMIC DNA]</scope>
    <source>
        <strain evidence="1">AR-01</strain>
    </source>
</reference>
<feature type="non-terminal residue" evidence="1">
    <location>
        <position position="1"/>
    </location>
</feature>
<evidence type="ECO:0000313" key="2">
    <source>
        <dbReference type="Proteomes" id="UP000823775"/>
    </source>
</evidence>
<gene>
    <name evidence="1" type="ORF">HAX54_034995</name>
</gene>
<name>A0ABS8VET3_DATST</name>
<dbReference type="EMBL" id="JACEIK010004549">
    <property type="protein sequence ID" value="MCD9645793.1"/>
    <property type="molecule type" value="Genomic_DNA"/>
</dbReference>
<protein>
    <submittedName>
        <fullName evidence="1">Uncharacterized protein</fullName>
    </submittedName>
</protein>
<dbReference type="Proteomes" id="UP000823775">
    <property type="component" value="Unassembled WGS sequence"/>
</dbReference>
<organism evidence="1 2">
    <name type="scientific">Datura stramonium</name>
    <name type="common">Jimsonweed</name>
    <name type="synonym">Common thornapple</name>
    <dbReference type="NCBI Taxonomy" id="4076"/>
    <lineage>
        <taxon>Eukaryota</taxon>
        <taxon>Viridiplantae</taxon>
        <taxon>Streptophyta</taxon>
        <taxon>Embryophyta</taxon>
        <taxon>Tracheophyta</taxon>
        <taxon>Spermatophyta</taxon>
        <taxon>Magnoliopsida</taxon>
        <taxon>eudicotyledons</taxon>
        <taxon>Gunneridae</taxon>
        <taxon>Pentapetalae</taxon>
        <taxon>asterids</taxon>
        <taxon>lamiids</taxon>
        <taxon>Solanales</taxon>
        <taxon>Solanaceae</taxon>
        <taxon>Solanoideae</taxon>
        <taxon>Datureae</taxon>
        <taxon>Datura</taxon>
    </lineage>
</organism>
<proteinExistence type="predicted"/>
<accession>A0ABS8VET3</accession>
<comment type="caution">
    <text evidence="1">The sequence shown here is derived from an EMBL/GenBank/DDBJ whole genome shotgun (WGS) entry which is preliminary data.</text>
</comment>
<sequence>INGFGVFKAFGMNLKKDGMRKMEIEPRRPHRHSQQHDAFPCRCYRSPPDAIVVWREAPASGATTR</sequence>
<keyword evidence="2" id="KW-1185">Reference proteome</keyword>